<evidence type="ECO:0000313" key="1">
    <source>
        <dbReference type="EMBL" id="GFN82651.1"/>
    </source>
</evidence>
<sequence>MSICGSTVDRNLASRPLLKPGRGNTILNIGLKVTGIVIDYTMNQTKCLFESAYSLLLPQAMSSLLEQTQ</sequence>
<comment type="caution">
    <text evidence="1">The sequence shown here is derived from an EMBL/GenBank/DDBJ whole genome shotgun (WGS) entry which is preliminary data.</text>
</comment>
<accession>A0AAV3YID3</accession>
<dbReference type="Proteomes" id="UP000735302">
    <property type="component" value="Unassembled WGS sequence"/>
</dbReference>
<evidence type="ECO:0000313" key="2">
    <source>
        <dbReference type="Proteomes" id="UP000735302"/>
    </source>
</evidence>
<dbReference type="AlphaFoldDB" id="A0AAV3YID3"/>
<gene>
    <name evidence="1" type="ORF">PoB_000915700</name>
</gene>
<reference evidence="1 2" key="1">
    <citation type="journal article" date="2021" name="Elife">
        <title>Chloroplast acquisition without the gene transfer in kleptoplastic sea slugs, Plakobranchus ocellatus.</title>
        <authorList>
            <person name="Maeda T."/>
            <person name="Takahashi S."/>
            <person name="Yoshida T."/>
            <person name="Shimamura S."/>
            <person name="Takaki Y."/>
            <person name="Nagai Y."/>
            <person name="Toyoda A."/>
            <person name="Suzuki Y."/>
            <person name="Arimoto A."/>
            <person name="Ishii H."/>
            <person name="Satoh N."/>
            <person name="Nishiyama T."/>
            <person name="Hasebe M."/>
            <person name="Maruyama T."/>
            <person name="Minagawa J."/>
            <person name="Obokata J."/>
            <person name="Shigenobu S."/>
        </authorList>
    </citation>
    <scope>NUCLEOTIDE SEQUENCE [LARGE SCALE GENOMIC DNA]</scope>
</reference>
<protein>
    <submittedName>
        <fullName evidence="1">Uncharacterized protein</fullName>
    </submittedName>
</protein>
<keyword evidence="2" id="KW-1185">Reference proteome</keyword>
<name>A0AAV3YID3_9GAST</name>
<proteinExistence type="predicted"/>
<dbReference type="EMBL" id="BLXT01001025">
    <property type="protein sequence ID" value="GFN82651.1"/>
    <property type="molecule type" value="Genomic_DNA"/>
</dbReference>
<organism evidence="1 2">
    <name type="scientific">Plakobranchus ocellatus</name>
    <dbReference type="NCBI Taxonomy" id="259542"/>
    <lineage>
        <taxon>Eukaryota</taxon>
        <taxon>Metazoa</taxon>
        <taxon>Spiralia</taxon>
        <taxon>Lophotrochozoa</taxon>
        <taxon>Mollusca</taxon>
        <taxon>Gastropoda</taxon>
        <taxon>Heterobranchia</taxon>
        <taxon>Euthyneura</taxon>
        <taxon>Panpulmonata</taxon>
        <taxon>Sacoglossa</taxon>
        <taxon>Placobranchoidea</taxon>
        <taxon>Plakobranchidae</taxon>
        <taxon>Plakobranchus</taxon>
    </lineage>
</organism>